<dbReference type="Proteomes" id="UP000501421">
    <property type="component" value="Plasmid pGspE55-1"/>
</dbReference>
<keyword evidence="2" id="KW-1185">Reference proteome</keyword>
<evidence type="ECO:0000313" key="2">
    <source>
        <dbReference type="Proteomes" id="UP000501421"/>
    </source>
</evidence>
<dbReference type="RefSeq" id="WP_172418907.1">
    <property type="nucleotide sequence ID" value="NZ_AP022558.1"/>
</dbReference>
<dbReference type="EMBL" id="AP022558">
    <property type="protein sequence ID" value="BBW98934.1"/>
    <property type="molecule type" value="Genomic_DNA"/>
</dbReference>
<keyword evidence="1" id="KW-0614">Plasmid</keyword>
<geneLocation type="plasmid" evidence="1 2">
    <name>pGspE55-1</name>
</geneLocation>
<organism evidence="1 2">
    <name type="scientific">Geobacillus subterraneus</name>
    <dbReference type="NCBI Taxonomy" id="129338"/>
    <lineage>
        <taxon>Bacteria</taxon>
        <taxon>Bacillati</taxon>
        <taxon>Bacillota</taxon>
        <taxon>Bacilli</taxon>
        <taxon>Bacillales</taxon>
        <taxon>Anoxybacillaceae</taxon>
        <taxon>Geobacillus</taxon>
    </lineage>
</organism>
<accession>A0A679G1G1</accession>
<dbReference type="AlphaFoldDB" id="A0A679G1G1"/>
<protein>
    <submittedName>
        <fullName evidence="1">Uncharacterized protein</fullName>
    </submittedName>
</protein>
<sequence>MYVHKGVGLFELPTDYKQTFDHPFSLNVGKHEIIKMRNNQVITDRDVKIARFLFQFVFATGEQLHALFGESVLFEHFQKRLDKLVAYRVLNKFMLSEFEMEDVKPDALQVYCLDVGGRDLLSHYSHEDVTDWYTTVNMKTSELVSKHLIVTDFFIRLLQTCSKKVAFFRAEPDLRIGKKQLIPSFEMSLLVQGMRRYFLGEVVRDFDFPFFFRDRLSKYEALLTTNGWKKYYYDGQQPPVWFLIVETDYLALEASRMIYETTNIRQFRVTTAERMRRPLHETGAFLRYVPERDMLQEVKAVVFLP</sequence>
<gene>
    <name evidence="1" type="ORF">GsuE55_37670</name>
</gene>
<reference evidence="2" key="1">
    <citation type="journal article" date="2020" name="Microbiol. Resour. Announc.">
        <title>Complete Genome Sequence of Geobacillus sp. Strain E55-1, Isolated from Mine Geyser in Japan.</title>
        <authorList>
            <person name="Miyazaki K."/>
            <person name="Hase E."/>
            <person name="Tokito N."/>
        </authorList>
    </citation>
    <scope>NUCLEOTIDE SEQUENCE [LARGE SCALE GENOMIC DNA]</scope>
    <source>
        <strain evidence="2">E55-1</strain>
        <plasmid evidence="2">pGspE55-1</plasmid>
    </source>
</reference>
<name>A0A679G1G1_9BACL</name>
<proteinExistence type="predicted"/>
<evidence type="ECO:0000313" key="1">
    <source>
        <dbReference type="EMBL" id="BBW98934.1"/>
    </source>
</evidence>